<feature type="transmembrane region" description="Helical" evidence="1">
    <location>
        <begin position="58"/>
        <end position="80"/>
    </location>
</feature>
<comment type="caution">
    <text evidence="2">The sequence shown here is derived from an EMBL/GenBank/DDBJ whole genome shotgun (WGS) entry which is preliminary data.</text>
</comment>
<organism evidence="2 3">
    <name type="scientific">Mesopusillimonas faecipullorum</name>
    <dbReference type="NCBI Taxonomy" id="2755040"/>
    <lineage>
        <taxon>Bacteria</taxon>
        <taxon>Pseudomonadati</taxon>
        <taxon>Pseudomonadota</taxon>
        <taxon>Betaproteobacteria</taxon>
        <taxon>Burkholderiales</taxon>
        <taxon>Alcaligenaceae</taxon>
        <taxon>Mesopusillimonas</taxon>
    </lineage>
</organism>
<dbReference type="Pfam" id="PF04307">
    <property type="entry name" value="YdjM"/>
    <property type="match status" value="1"/>
</dbReference>
<gene>
    <name evidence="2" type="ORF">H0484_07425</name>
</gene>
<evidence type="ECO:0000313" key="3">
    <source>
        <dbReference type="Proteomes" id="UP000776983"/>
    </source>
</evidence>
<dbReference type="PANTHER" id="PTHR40031:SF1">
    <property type="entry name" value="MEMBRANE-BOUND METAL-DEPENDENT HYDROLASE"/>
    <property type="match status" value="1"/>
</dbReference>
<proteinExistence type="predicted"/>
<keyword evidence="1" id="KW-1133">Transmembrane helix</keyword>
<dbReference type="RefSeq" id="WP_226953918.1">
    <property type="nucleotide sequence ID" value="NZ_JACDXW010000003.1"/>
</dbReference>
<dbReference type="Proteomes" id="UP000776983">
    <property type="component" value="Unassembled WGS sequence"/>
</dbReference>
<dbReference type="InterPro" id="IPR007404">
    <property type="entry name" value="YdjM-like"/>
</dbReference>
<feature type="transmembrane region" description="Helical" evidence="1">
    <location>
        <begin position="129"/>
        <end position="147"/>
    </location>
</feature>
<keyword evidence="1" id="KW-0812">Transmembrane</keyword>
<keyword evidence="1" id="KW-0472">Membrane</keyword>
<dbReference type="InterPro" id="IPR053170">
    <property type="entry name" value="Transcription_regulator"/>
</dbReference>
<accession>A0ABS8CC25</accession>
<dbReference type="EMBL" id="JACDXW010000003">
    <property type="protein sequence ID" value="MCB5363578.1"/>
    <property type="molecule type" value="Genomic_DNA"/>
</dbReference>
<evidence type="ECO:0000313" key="2">
    <source>
        <dbReference type="EMBL" id="MCB5363578.1"/>
    </source>
</evidence>
<feature type="transmembrane region" description="Helical" evidence="1">
    <location>
        <begin position="92"/>
        <end position="117"/>
    </location>
</feature>
<protein>
    <submittedName>
        <fullName evidence="2">Metal-dependent hydrolase</fullName>
    </submittedName>
</protein>
<reference evidence="2 3" key="1">
    <citation type="submission" date="2020-07" db="EMBL/GenBank/DDBJ databases">
        <title>Pusillimonas sp. nov., isolated from poultry manure in Taiwan.</title>
        <authorList>
            <person name="Lin S.-Y."/>
            <person name="Tang Y.-S."/>
            <person name="Young C.-C."/>
        </authorList>
    </citation>
    <scope>NUCLEOTIDE SEQUENCE [LARGE SCALE GENOMIC DNA]</scope>
    <source>
        <strain evidence="2 3">CC-YST705</strain>
    </source>
</reference>
<sequence>MDSITQAALGAGITGALLGKHFGRKALLAGAVLGTLPDLDVVISHADALTAMISHRGFSHSVFVLTALAVLLTALCAPWARKPGGPGRWRMFLAIWLTLITHPLLDAFTAYGTQLFWPFRPTPASWSSIYIIDPFFTLPLLLAVLWFAIRGYTPGRNKALSWTLGWCVLYLALSLGFKQWAETRVRTQLQTAGHNVVEMFSTPQPFNILLWRVIARTDDDHYHETMHSILDSGPGETLSHPINAELATVESAPMQGLRWFTGDWLRYDETHGLLVVSDLRMGLATGFYTFRFAVAERDPGTGLWRPITPVFLRGERGTEELGRVLRRTWQASPPLPLQEWSLKAIPATLTESPAVAE</sequence>
<keyword evidence="3" id="KW-1185">Reference proteome</keyword>
<name>A0ABS8CC25_9BURK</name>
<dbReference type="PANTHER" id="PTHR40031">
    <property type="entry name" value="HYPOTHETICAL MEMBRANE SPANNING PROTEIN"/>
    <property type="match status" value="1"/>
</dbReference>
<keyword evidence="2" id="KW-0378">Hydrolase</keyword>
<feature type="transmembrane region" description="Helical" evidence="1">
    <location>
        <begin position="159"/>
        <end position="177"/>
    </location>
</feature>
<dbReference type="GO" id="GO:0016787">
    <property type="term" value="F:hydrolase activity"/>
    <property type="evidence" value="ECO:0007669"/>
    <property type="project" value="UniProtKB-KW"/>
</dbReference>
<evidence type="ECO:0000256" key="1">
    <source>
        <dbReference type="SAM" id="Phobius"/>
    </source>
</evidence>